<dbReference type="Proteomes" id="UP000239209">
    <property type="component" value="Unassembled WGS sequence"/>
</dbReference>
<accession>A0A2T0SB66</accession>
<dbReference type="InterPro" id="IPR013328">
    <property type="entry name" value="6PGD_dom2"/>
</dbReference>
<feature type="binding site" evidence="5">
    <location>
        <begin position="13"/>
        <end position="18"/>
    </location>
    <ligand>
        <name>NAD(+)</name>
        <dbReference type="ChEBI" id="CHEBI:57540"/>
    </ligand>
</feature>
<dbReference type="Pfam" id="PF02737">
    <property type="entry name" value="3HCDH_N"/>
    <property type="match status" value="1"/>
</dbReference>
<proteinExistence type="inferred from homology"/>
<feature type="domain" description="3-hydroxyacyl-CoA dehydrogenase C-terminal" evidence="6">
    <location>
        <begin position="189"/>
        <end position="285"/>
    </location>
</feature>
<dbReference type="Pfam" id="PF00725">
    <property type="entry name" value="3HCDH"/>
    <property type="match status" value="1"/>
</dbReference>
<keyword evidence="9" id="KW-1185">Reference proteome</keyword>
<dbReference type="InterPro" id="IPR036291">
    <property type="entry name" value="NAD(P)-bd_dom_sf"/>
</dbReference>
<dbReference type="SUPFAM" id="SSF48179">
    <property type="entry name" value="6-phosphogluconate dehydrogenase C-terminal domain-like"/>
    <property type="match status" value="1"/>
</dbReference>
<dbReference type="SUPFAM" id="SSF51735">
    <property type="entry name" value="NAD(P)-binding Rossmann-fold domains"/>
    <property type="match status" value="1"/>
</dbReference>
<dbReference type="InterPro" id="IPR022694">
    <property type="entry name" value="3-OHacyl-CoA_DH"/>
</dbReference>
<dbReference type="GO" id="GO:0016616">
    <property type="term" value="F:oxidoreductase activity, acting on the CH-OH group of donors, NAD or NADP as acceptor"/>
    <property type="evidence" value="ECO:0007669"/>
    <property type="project" value="InterPro"/>
</dbReference>
<dbReference type="PANTHER" id="PTHR48075">
    <property type="entry name" value="3-HYDROXYACYL-COA DEHYDROGENASE FAMILY PROTEIN"/>
    <property type="match status" value="1"/>
</dbReference>
<protein>
    <submittedName>
        <fullName evidence="8">Methoxymalonate biosynthesis protein</fullName>
    </submittedName>
</protein>
<comment type="similarity">
    <text evidence="2">Belongs to the 3-hydroxyacyl-CoA dehydrogenase family.</text>
</comment>
<evidence type="ECO:0000256" key="5">
    <source>
        <dbReference type="PIRSR" id="PIRSR000105-2"/>
    </source>
</evidence>
<evidence type="ECO:0000259" key="6">
    <source>
        <dbReference type="Pfam" id="PF00725"/>
    </source>
</evidence>
<evidence type="ECO:0000256" key="2">
    <source>
        <dbReference type="ARBA" id="ARBA00009463"/>
    </source>
</evidence>
<feature type="site" description="Important for catalytic activity" evidence="4">
    <location>
        <position position="143"/>
    </location>
</feature>
<evidence type="ECO:0000256" key="3">
    <source>
        <dbReference type="ARBA" id="ARBA00023002"/>
    </source>
</evidence>
<evidence type="ECO:0000256" key="4">
    <source>
        <dbReference type="PIRSR" id="PIRSR000105-1"/>
    </source>
</evidence>
<feature type="binding site" evidence="5">
    <location>
        <position position="36"/>
    </location>
    <ligand>
        <name>NAD(+)</name>
        <dbReference type="ChEBI" id="CHEBI:57540"/>
    </ligand>
</feature>
<dbReference type="PIRSF" id="PIRSF000105">
    <property type="entry name" value="HCDH"/>
    <property type="match status" value="1"/>
</dbReference>
<evidence type="ECO:0000313" key="8">
    <source>
        <dbReference type="EMBL" id="PRY30669.1"/>
    </source>
</evidence>
<sequence length="289" mass="29825">MTTTGVPTFLVLGAGVMGTGIAGLALLHGAGVVLADIDEAALARARAGTADAARMARLVGAAPADLSPGTLSTTTEAAAAVRTRPPTVVIEAVTEDPARKAAVLKDIAAAVPPGTPLISNTSSIPVDELAGGVPRPGDLLGVHFMNPAYLIPTVELIKGPRTSPEAVAGAMAALTALRRTAIVVRDAPGFVTSRLLHPMINDAARVVQEGTASVQDVDTLMQSCLGHRTGPLRTADLIGIDNLVDSLLVLHARTGDERCRPCDLLQEMARDGRHGRKSGRGFYEYTKVG</sequence>
<keyword evidence="5" id="KW-0520">NAD</keyword>
<dbReference type="Gene3D" id="1.10.1040.10">
    <property type="entry name" value="N-(1-d-carboxylethyl)-l-norvaline Dehydrogenase, domain 2"/>
    <property type="match status" value="1"/>
</dbReference>
<dbReference type="InterPro" id="IPR006108">
    <property type="entry name" value="3HC_DH_C"/>
</dbReference>
<dbReference type="Gene3D" id="3.40.50.720">
    <property type="entry name" value="NAD(P)-binding Rossmann-like Domain"/>
    <property type="match status" value="1"/>
</dbReference>
<gene>
    <name evidence="8" type="ORF">CLV70_104221</name>
</gene>
<evidence type="ECO:0000313" key="9">
    <source>
        <dbReference type="Proteomes" id="UP000239209"/>
    </source>
</evidence>
<comment type="caution">
    <text evidence="8">The sequence shown here is derived from an EMBL/GenBank/DDBJ whole genome shotgun (WGS) entry which is preliminary data.</text>
</comment>
<dbReference type="RefSeq" id="WP_106126284.1">
    <property type="nucleotide sequence ID" value="NZ_PVZG01000004.1"/>
</dbReference>
<name>A0A2T0SB66_9ACTN</name>
<evidence type="ECO:0000259" key="7">
    <source>
        <dbReference type="Pfam" id="PF02737"/>
    </source>
</evidence>
<dbReference type="InterPro" id="IPR008927">
    <property type="entry name" value="6-PGluconate_DH-like_C_sf"/>
</dbReference>
<dbReference type="InterPro" id="IPR006176">
    <property type="entry name" value="3-OHacyl-CoA_DH_NAD-bd"/>
</dbReference>
<feature type="binding site" evidence="5">
    <location>
        <position position="146"/>
    </location>
    <ligand>
        <name>NAD(+)</name>
        <dbReference type="ChEBI" id="CHEBI:57540"/>
    </ligand>
</feature>
<dbReference type="EMBL" id="PVZG01000004">
    <property type="protein sequence ID" value="PRY30669.1"/>
    <property type="molecule type" value="Genomic_DNA"/>
</dbReference>
<feature type="binding site" evidence="5">
    <location>
        <position position="122"/>
    </location>
    <ligand>
        <name>NAD(+)</name>
        <dbReference type="ChEBI" id="CHEBI:57540"/>
    </ligand>
</feature>
<feature type="binding site" evidence="5">
    <location>
        <position position="277"/>
    </location>
    <ligand>
        <name>NAD(+)</name>
        <dbReference type="ChEBI" id="CHEBI:57540"/>
    </ligand>
</feature>
<reference evidence="8 9" key="1">
    <citation type="submission" date="2018-03" db="EMBL/GenBank/DDBJ databases">
        <title>Genomic Encyclopedia of Archaeal and Bacterial Type Strains, Phase II (KMG-II): from individual species to whole genera.</title>
        <authorList>
            <person name="Goeker M."/>
        </authorList>
    </citation>
    <scope>NUCLEOTIDE SEQUENCE [LARGE SCALE GENOMIC DNA]</scope>
    <source>
        <strain evidence="8 9">DSM 45348</strain>
    </source>
</reference>
<comment type="pathway">
    <text evidence="1">Lipid metabolism; butanoate metabolism.</text>
</comment>
<dbReference type="GO" id="GO:0006631">
    <property type="term" value="P:fatty acid metabolic process"/>
    <property type="evidence" value="ECO:0007669"/>
    <property type="project" value="InterPro"/>
</dbReference>
<dbReference type="GO" id="GO:0070403">
    <property type="term" value="F:NAD+ binding"/>
    <property type="evidence" value="ECO:0007669"/>
    <property type="project" value="InterPro"/>
</dbReference>
<feature type="domain" description="3-hydroxyacyl-CoA dehydrogenase NAD binding" evidence="7">
    <location>
        <begin position="11"/>
        <end position="186"/>
    </location>
</feature>
<dbReference type="OrthoDB" id="3229174at2"/>
<evidence type="ECO:0000256" key="1">
    <source>
        <dbReference type="ARBA" id="ARBA00005086"/>
    </source>
</evidence>
<feature type="binding site" evidence="5">
    <location>
        <position position="95"/>
    </location>
    <ligand>
        <name>NAD(+)</name>
        <dbReference type="ChEBI" id="CHEBI:57540"/>
    </ligand>
</feature>
<organism evidence="8 9">
    <name type="scientific">Pseudosporangium ferrugineum</name>
    <dbReference type="NCBI Taxonomy" id="439699"/>
    <lineage>
        <taxon>Bacteria</taxon>
        <taxon>Bacillati</taxon>
        <taxon>Actinomycetota</taxon>
        <taxon>Actinomycetes</taxon>
        <taxon>Micromonosporales</taxon>
        <taxon>Micromonosporaceae</taxon>
        <taxon>Pseudosporangium</taxon>
    </lineage>
</organism>
<feature type="binding site" evidence="5">
    <location>
        <position position="100"/>
    </location>
    <ligand>
        <name>NAD(+)</name>
        <dbReference type="ChEBI" id="CHEBI:57540"/>
    </ligand>
</feature>
<keyword evidence="3" id="KW-0560">Oxidoreductase</keyword>
<dbReference type="PANTHER" id="PTHR48075:SF5">
    <property type="entry name" value="3-HYDROXYBUTYRYL-COA DEHYDROGENASE"/>
    <property type="match status" value="1"/>
</dbReference>
<dbReference type="AlphaFoldDB" id="A0A2T0SB66"/>